<dbReference type="PANTHER" id="PTHR19211:SF14">
    <property type="entry name" value="ATP-BINDING CASSETTE SUB-FAMILY F MEMBER 1"/>
    <property type="match status" value="1"/>
</dbReference>
<keyword evidence="1" id="KW-0677">Repeat</keyword>
<protein>
    <recommendedName>
        <fullName evidence="4">ABC transporter domain-containing protein</fullName>
    </recommendedName>
</protein>
<name>A0ABQ7DW66_BRACR</name>
<dbReference type="InterPro" id="IPR050611">
    <property type="entry name" value="ABCF"/>
</dbReference>
<dbReference type="InterPro" id="IPR027417">
    <property type="entry name" value="P-loop_NTPase"/>
</dbReference>
<evidence type="ECO:0000256" key="1">
    <source>
        <dbReference type="ARBA" id="ARBA00022737"/>
    </source>
</evidence>
<organism evidence="2 3">
    <name type="scientific">Brassica cretica</name>
    <name type="common">Mustard</name>
    <dbReference type="NCBI Taxonomy" id="69181"/>
    <lineage>
        <taxon>Eukaryota</taxon>
        <taxon>Viridiplantae</taxon>
        <taxon>Streptophyta</taxon>
        <taxon>Embryophyta</taxon>
        <taxon>Tracheophyta</taxon>
        <taxon>Spermatophyta</taxon>
        <taxon>Magnoliopsida</taxon>
        <taxon>eudicotyledons</taxon>
        <taxon>Gunneridae</taxon>
        <taxon>Pentapetalae</taxon>
        <taxon>rosids</taxon>
        <taxon>malvids</taxon>
        <taxon>Brassicales</taxon>
        <taxon>Brassicaceae</taxon>
        <taxon>Brassiceae</taxon>
        <taxon>Brassica</taxon>
    </lineage>
</organism>
<accession>A0ABQ7DW66</accession>
<reference evidence="2 3" key="1">
    <citation type="journal article" date="2020" name="BMC Genomics">
        <title>Intraspecific diversification of the crop wild relative Brassica cretica Lam. using demographic model selection.</title>
        <authorList>
            <person name="Kioukis A."/>
            <person name="Michalopoulou V.A."/>
            <person name="Briers L."/>
            <person name="Pirintsos S."/>
            <person name="Studholme D.J."/>
            <person name="Pavlidis P."/>
            <person name="Sarris P.F."/>
        </authorList>
    </citation>
    <scope>NUCLEOTIDE SEQUENCE [LARGE SCALE GENOMIC DNA]</scope>
    <source>
        <strain evidence="3">cv. PFS-1207/04</strain>
    </source>
</reference>
<evidence type="ECO:0000313" key="2">
    <source>
        <dbReference type="EMBL" id="KAF3582303.1"/>
    </source>
</evidence>
<evidence type="ECO:0000313" key="3">
    <source>
        <dbReference type="Proteomes" id="UP000266723"/>
    </source>
</evidence>
<dbReference type="PANTHER" id="PTHR19211">
    <property type="entry name" value="ATP-BINDING TRANSPORT PROTEIN-RELATED"/>
    <property type="match status" value="1"/>
</dbReference>
<dbReference type="Proteomes" id="UP000266723">
    <property type="component" value="Unassembled WGS sequence"/>
</dbReference>
<proteinExistence type="predicted"/>
<gene>
    <name evidence="2" type="ORF">DY000_02032710</name>
</gene>
<sequence length="167" mass="19270">MSKPHILLLDEPTNHLDMQSIDALADALDEFSGGVVLVSHDSRLISRVCEDEEKSQIWVVEDGTVSFFDGTFEEYKEELQIQIREEVDESGAVRVEKLFELKEEVSEIAVGGVKVEEDVSFKFQVFEEFMKNFMEVFLEIFHENFMLVKSSEVFYEVFPSLPNSRKS</sequence>
<keyword evidence="3" id="KW-1185">Reference proteome</keyword>
<comment type="caution">
    <text evidence="2">The sequence shown here is derived from an EMBL/GenBank/DDBJ whole genome shotgun (WGS) entry which is preliminary data.</text>
</comment>
<dbReference type="Gene3D" id="3.40.50.300">
    <property type="entry name" value="P-loop containing nucleotide triphosphate hydrolases"/>
    <property type="match status" value="1"/>
</dbReference>
<dbReference type="SUPFAM" id="SSF52540">
    <property type="entry name" value="P-loop containing nucleoside triphosphate hydrolases"/>
    <property type="match status" value="1"/>
</dbReference>
<evidence type="ECO:0008006" key="4">
    <source>
        <dbReference type="Google" id="ProtNLM"/>
    </source>
</evidence>
<dbReference type="EMBL" id="QGKV02000649">
    <property type="protein sequence ID" value="KAF3582303.1"/>
    <property type="molecule type" value="Genomic_DNA"/>
</dbReference>